<keyword evidence="3" id="KW-1185">Reference proteome</keyword>
<feature type="domain" description="YDG" evidence="1">
    <location>
        <begin position="227"/>
        <end position="307"/>
    </location>
</feature>
<protein>
    <recommendedName>
        <fullName evidence="1">YDG domain-containing protein</fullName>
    </recommendedName>
</protein>
<dbReference type="RefSeq" id="WP_307959333.1">
    <property type="nucleotide sequence ID" value="NZ_NBUC01000067.1"/>
</dbReference>
<sequence length="400" mass="40238">MFTVDWSGNPADDTRGGLSYGFKQYNAKYGETAVAQGAGNGFLYSLAPKITVGLTGTVSKAYDGTTGAVLAGGNYTVSGAVDGDTVSITQTAGSYDTKHVGTGKTVTASLADSHLSAVNGTVKVYGYKTVNMSAAGPVGEITARALTVSTEAVSKVYDGTVSASGTAIVTSGALQGSDTLSGGSFAFADKHAGAGKTVTVSDVTLNDGNSGGNYILTYADNTASEITARVLTVSLSGTVSKVYDGATAATLSPGNYSLSGLVPGDVVSIVLLSSNYDTADIGTGKTVSVAGLSLSGVDKANYLLGSSAASAAIGEITSAVTPWDDSVKQVVEPLFDQEESGKPDRVSLDETLGIRTGNRLDSGAGLLVNCMEPEGRVLKLVGSPVDVTGWQVATCMSGSL</sequence>
<comment type="caution">
    <text evidence="2">The sequence shown here is derived from an EMBL/GenBank/DDBJ whole genome shotgun (WGS) entry which is preliminary data.</text>
</comment>
<name>A0ABX4TP49_9HYPH</name>
<dbReference type="Proteomes" id="UP001190825">
    <property type="component" value="Unassembled WGS sequence"/>
</dbReference>
<evidence type="ECO:0000313" key="2">
    <source>
        <dbReference type="EMBL" id="PLU03953.1"/>
    </source>
</evidence>
<evidence type="ECO:0000313" key="3">
    <source>
        <dbReference type="Proteomes" id="UP001190825"/>
    </source>
</evidence>
<proteinExistence type="predicted"/>
<evidence type="ECO:0000259" key="1">
    <source>
        <dbReference type="Pfam" id="PF18657"/>
    </source>
</evidence>
<dbReference type="Pfam" id="PF18657">
    <property type="entry name" value="YDG"/>
    <property type="match status" value="3"/>
</dbReference>
<accession>A0ABX4TP49</accession>
<feature type="domain" description="YDG" evidence="1">
    <location>
        <begin position="50"/>
        <end position="109"/>
    </location>
</feature>
<gene>
    <name evidence="2" type="ORF">BMJ33_13775</name>
</gene>
<reference evidence="2 3" key="1">
    <citation type="journal article" date="2018" name="FEMS Microbiol. Ecol.">
        <title>Co-invading symbiotic mutualists of Medicago polymorpha retain high ancestral diversity and contain diverse accessory genomes.</title>
        <authorList>
            <person name="Porter S.S."/>
            <person name="Faber-Hammond J.J."/>
            <person name="Friesen M.L."/>
        </authorList>
    </citation>
    <scope>NUCLEOTIDE SEQUENCE [LARGE SCALE GENOMIC DNA]</scope>
    <source>
        <strain evidence="2 3">Str16</strain>
    </source>
</reference>
<dbReference type="EMBL" id="NBUC01000067">
    <property type="protein sequence ID" value="PLU03953.1"/>
    <property type="molecule type" value="Genomic_DNA"/>
</dbReference>
<feature type="domain" description="YDG" evidence="1">
    <location>
        <begin position="142"/>
        <end position="219"/>
    </location>
</feature>
<dbReference type="InterPro" id="IPR041248">
    <property type="entry name" value="YDG"/>
</dbReference>
<organism evidence="2 3">
    <name type="scientific">Sinorhizobium medicae</name>
    <dbReference type="NCBI Taxonomy" id="110321"/>
    <lineage>
        <taxon>Bacteria</taxon>
        <taxon>Pseudomonadati</taxon>
        <taxon>Pseudomonadota</taxon>
        <taxon>Alphaproteobacteria</taxon>
        <taxon>Hyphomicrobiales</taxon>
        <taxon>Rhizobiaceae</taxon>
        <taxon>Sinorhizobium/Ensifer group</taxon>
        <taxon>Sinorhizobium</taxon>
    </lineage>
</organism>